<evidence type="ECO:0000313" key="3">
    <source>
        <dbReference type="Proteomes" id="UP000683360"/>
    </source>
</evidence>
<feature type="coiled-coil region" evidence="1">
    <location>
        <begin position="146"/>
        <end position="258"/>
    </location>
</feature>
<dbReference type="AlphaFoldDB" id="A0A8S3RRT9"/>
<dbReference type="EMBL" id="CAJPWZ010001205">
    <property type="protein sequence ID" value="CAG2209601.1"/>
    <property type="molecule type" value="Genomic_DNA"/>
</dbReference>
<reference evidence="2" key="1">
    <citation type="submission" date="2021-03" db="EMBL/GenBank/DDBJ databases">
        <authorList>
            <person name="Bekaert M."/>
        </authorList>
    </citation>
    <scope>NUCLEOTIDE SEQUENCE</scope>
</reference>
<organism evidence="2 3">
    <name type="scientific">Mytilus edulis</name>
    <name type="common">Blue mussel</name>
    <dbReference type="NCBI Taxonomy" id="6550"/>
    <lineage>
        <taxon>Eukaryota</taxon>
        <taxon>Metazoa</taxon>
        <taxon>Spiralia</taxon>
        <taxon>Lophotrochozoa</taxon>
        <taxon>Mollusca</taxon>
        <taxon>Bivalvia</taxon>
        <taxon>Autobranchia</taxon>
        <taxon>Pteriomorphia</taxon>
        <taxon>Mytilida</taxon>
        <taxon>Mytiloidea</taxon>
        <taxon>Mytilidae</taxon>
        <taxon>Mytilinae</taxon>
        <taxon>Mytilus</taxon>
    </lineage>
</organism>
<keyword evidence="3" id="KW-1185">Reference proteome</keyword>
<accession>A0A8S3RRT9</accession>
<dbReference type="Proteomes" id="UP000683360">
    <property type="component" value="Unassembled WGS sequence"/>
</dbReference>
<evidence type="ECO:0000313" key="2">
    <source>
        <dbReference type="EMBL" id="CAG2209601.1"/>
    </source>
</evidence>
<proteinExistence type="predicted"/>
<name>A0A8S3RRT9_MYTED</name>
<evidence type="ECO:0000256" key="1">
    <source>
        <dbReference type="SAM" id="Coils"/>
    </source>
</evidence>
<sequence>MADSGDKNTKRDRTLTDKGEDLHQSNKAAYLSKLQKLWTNIEALISDIENQTTLESLRVLNDKLNSIYVKYTATSQEYTNFLVRTKTNESQKEAEYLMDVIKSHNIVIDSALKQIFMKTKTFTLQSKASSHRSGRSSANSKRSSILVQKRAELEASKTKLKFAEEEAKIHKQKAMIEEQQELSNAKVSRQKAELQVDLNMLVQKKETEAAKVELEVYEAEEEVRSGLALSEYDVNQDINVVERTNKFVEEQVKNTVNQPTEREDLVTPIQRQYPDFVPTPHKGTSSQHIIPDFPLENTDTDKEIRPLVTVSKTNVNDIAKLGSNRFERFSSWMALVRAIARLKHFLSTVFSGTFHGWHSCVDCKSVHSFEEAQKFIIRVVQRELFTIKFEE</sequence>
<dbReference type="OrthoDB" id="6190427at2759"/>
<gene>
    <name evidence="2" type="ORF">MEDL_23736</name>
</gene>
<keyword evidence="1" id="KW-0175">Coiled coil</keyword>
<comment type="caution">
    <text evidence="2">The sequence shown here is derived from an EMBL/GenBank/DDBJ whole genome shotgun (WGS) entry which is preliminary data.</text>
</comment>
<protein>
    <submittedName>
        <fullName evidence="2">Uncharacterized protein</fullName>
    </submittedName>
</protein>